<dbReference type="STRING" id="290512.Paes_0357"/>
<protein>
    <recommendedName>
        <fullName evidence="3">PhoP regulatory network protein YrbL</fullName>
    </recommendedName>
</protein>
<evidence type="ECO:0000313" key="2">
    <source>
        <dbReference type="Proteomes" id="UP000002725"/>
    </source>
</evidence>
<evidence type="ECO:0008006" key="3">
    <source>
        <dbReference type="Google" id="ProtNLM"/>
    </source>
</evidence>
<sequence length="204" mass="23308">MIVDLHSAEMIGRGSSRVCYVHPGDALKCIKITYVDNASISREELRHYNRFSRRRISWDMMSRTYGHVRTTLGKGVVFSLSRDYDGSISRTLEYYLQNGLVAPGLLAGALNNFKRYLIRERIVVRELKADNLVYQRLTPSCGKIVIIDGVGNNEFLPLANYSSLFARRTVRRKWGKFRHSLPEHYPANRAAEAVASMLHDELGE</sequence>
<dbReference type="RefSeq" id="WP_012504951.1">
    <property type="nucleotide sequence ID" value="NC_011059.1"/>
</dbReference>
<name>B4S4G6_PROA2</name>
<gene>
    <name evidence="1" type="ordered locus">Paes_0357</name>
</gene>
<keyword evidence="2" id="KW-1185">Reference proteome</keyword>
<dbReference type="InterPro" id="IPR019647">
    <property type="entry name" value="PhoP_reg_network_YrbL"/>
</dbReference>
<dbReference type="AlphaFoldDB" id="B4S4G6"/>
<dbReference type="EMBL" id="CP001108">
    <property type="protein sequence ID" value="ACF45414.1"/>
    <property type="molecule type" value="Genomic_DNA"/>
</dbReference>
<evidence type="ECO:0000313" key="1">
    <source>
        <dbReference type="EMBL" id="ACF45414.1"/>
    </source>
</evidence>
<dbReference type="eggNOG" id="COG0515">
    <property type="taxonomic scope" value="Bacteria"/>
</dbReference>
<organism evidence="1 2">
    <name type="scientific">Prosthecochloris aestuarii (strain DSM 271 / SK 413)</name>
    <dbReference type="NCBI Taxonomy" id="290512"/>
    <lineage>
        <taxon>Bacteria</taxon>
        <taxon>Pseudomonadati</taxon>
        <taxon>Chlorobiota</taxon>
        <taxon>Chlorobiia</taxon>
        <taxon>Chlorobiales</taxon>
        <taxon>Chlorobiaceae</taxon>
        <taxon>Prosthecochloris</taxon>
    </lineage>
</organism>
<reference evidence="1" key="1">
    <citation type="submission" date="2008-06" db="EMBL/GenBank/DDBJ databases">
        <title>Complete sequence of chromosome of Prosthecochloris aestuarii DSM 271.</title>
        <authorList>
            <consortium name="US DOE Joint Genome Institute"/>
            <person name="Lucas S."/>
            <person name="Copeland A."/>
            <person name="Lapidus A."/>
            <person name="Glavina del Rio T."/>
            <person name="Dalin E."/>
            <person name="Tice H."/>
            <person name="Bruce D."/>
            <person name="Goodwin L."/>
            <person name="Pitluck S."/>
            <person name="Schmutz J."/>
            <person name="Larimer F."/>
            <person name="Land M."/>
            <person name="Hauser L."/>
            <person name="Kyrpides N."/>
            <person name="Anderson I."/>
            <person name="Liu Z."/>
            <person name="Li T."/>
            <person name="Zhao F."/>
            <person name="Overmann J."/>
            <person name="Bryant D.A."/>
            <person name="Richardson P."/>
        </authorList>
    </citation>
    <scope>NUCLEOTIDE SEQUENCE [LARGE SCALE GENOMIC DNA]</scope>
    <source>
        <strain evidence="1">DSM 271</strain>
    </source>
</reference>
<dbReference type="NCBIfam" id="NF007671">
    <property type="entry name" value="PRK10345.1"/>
    <property type="match status" value="1"/>
</dbReference>
<dbReference type="Pfam" id="PF10707">
    <property type="entry name" value="YrbL-PhoP_reg"/>
    <property type="match status" value="1"/>
</dbReference>
<accession>B4S4G6</accession>
<dbReference type="HOGENOM" id="CLU_076352_3_1_10"/>
<dbReference type="Proteomes" id="UP000002725">
    <property type="component" value="Chromosome"/>
</dbReference>
<proteinExistence type="predicted"/>
<dbReference type="KEGG" id="paa:Paes_0357"/>